<protein>
    <submittedName>
        <fullName evidence="1">Uncharacterized protein</fullName>
    </submittedName>
</protein>
<sequence length="233" mass="26573">MQPPPSKSGVGLKQGNCYGLGNNRYLNPEVIRKHIEQHFCPKLESQTRYGEFWMESFGQTLNEVELSVVWGTGKRPDRHTCIKHLRQVIIDGCDNNWYDNPLNWKGGGRTEGDGAQWSIRPRTDRVPARRERIADCTYTNTTRGGPFTFRMAGYGFLDADNGISLYKEIGKECHMDIEGWQFAYRSDVNRNGTVEWMVEYSSKMDRTGCATRAIRTVSGLTDVFCQEKRNAAA</sequence>
<gene>
    <name evidence="1" type="ORF">TWF696_003496</name>
</gene>
<name>A0AAV9TXW4_9PEZI</name>
<accession>A0AAV9TXW4</accession>
<proteinExistence type="predicted"/>
<dbReference type="AlphaFoldDB" id="A0AAV9TXW4"/>
<organism evidence="1 2">
    <name type="scientific">Orbilia brochopaga</name>
    <dbReference type="NCBI Taxonomy" id="3140254"/>
    <lineage>
        <taxon>Eukaryota</taxon>
        <taxon>Fungi</taxon>
        <taxon>Dikarya</taxon>
        <taxon>Ascomycota</taxon>
        <taxon>Pezizomycotina</taxon>
        <taxon>Orbiliomycetes</taxon>
        <taxon>Orbiliales</taxon>
        <taxon>Orbiliaceae</taxon>
        <taxon>Orbilia</taxon>
    </lineage>
</organism>
<evidence type="ECO:0000313" key="1">
    <source>
        <dbReference type="EMBL" id="KAK6330399.1"/>
    </source>
</evidence>
<keyword evidence="2" id="KW-1185">Reference proteome</keyword>
<reference evidence="1 2" key="1">
    <citation type="submission" date="2019-10" db="EMBL/GenBank/DDBJ databases">
        <authorList>
            <person name="Palmer J.M."/>
        </authorList>
    </citation>
    <scope>NUCLEOTIDE SEQUENCE [LARGE SCALE GENOMIC DNA]</scope>
    <source>
        <strain evidence="1 2">TWF696</strain>
    </source>
</reference>
<dbReference type="Pfam" id="PF18647">
    <property type="entry name" value="Fungal_lectin_2"/>
    <property type="match status" value="1"/>
</dbReference>
<evidence type="ECO:0000313" key="2">
    <source>
        <dbReference type="Proteomes" id="UP001375240"/>
    </source>
</evidence>
<comment type="caution">
    <text evidence="1">The sequence shown here is derived from an EMBL/GenBank/DDBJ whole genome shotgun (WGS) entry which is preliminary data.</text>
</comment>
<dbReference type="EMBL" id="JAVHNQ010000018">
    <property type="protein sequence ID" value="KAK6330399.1"/>
    <property type="molecule type" value="Genomic_DNA"/>
</dbReference>
<dbReference type="Proteomes" id="UP001375240">
    <property type="component" value="Unassembled WGS sequence"/>
</dbReference>